<proteinExistence type="predicted"/>
<keyword evidence="1" id="KW-1133">Transmembrane helix</keyword>
<reference evidence="2 3" key="1">
    <citation type="submission" date="2020-08" db="EMBL/GenBank/DDBJ databases">
        <authorList>
            <person name="Liu C."/>
            <person name="Sun Q."/>
        </authorList>
    </citation>
    <scope>NUCLEOTIDE SEQUENCE [LARGE SCALE GENOMIC DNA]</scope>
    <source>
        <strain evidence="2 3">NSJ-8</strain>
    </source>
</reference>
<keyword evidence="3" id="KW-1185">Reference proteome</keyword>
<dbReference type="RefSeq" id="WP_249326357.1">
    <property type="nucleotide sequence ID" value="NZ_CP060633.1"/>
</dbReference>
<dbReference type="EMBL" id="CP060633">
    <property type="protein sequence ID" value="QNM02818.1"/>
    <property type="molecule type" value="Genomic_DNA"/>
</dbReference>
<organism evidence="2 3">
    <name type="scientific">Simiaoa sunii</name>
    <dbReference type="NCBI Taxonomy" id="2763672"/>
    <lineage>
        <taxon>Bacteria</taxon>
        <taxon>Bacillati</taxon>
        <taxon>Bacillota</taxon>
        <taxon>Clostridia</taxon>
        <taxon>Lachnospirales</taxon>
        <taxon>Lachnospiraceae</taxon>
        <taxon>Simiaoa</taxon>
    </lineage>
</organism>
<keyword evidence="1" id="KW-0472">Membrane</keyword>
<name>A0A7G9FW86_9FIRM</name>
<feature type="transmembrane region" description="Helical" evidence="1">
    <location>
        <begin position="101"/>
        <end position="122"/>
    </location>
</feature>
<protein>
    <submittedName>
        <fullName evidence="2">Uncharacterized protein</fullName>
    </submittedName>
</protein>
<dbReference type="Proteomes" id="UP000515981">
    <property type="component" value="Chromosome"/>
</dbReference>
<evidence type="ECO:0000313" key="2">
    <source>
        <dbReference type="EMBL" id="QNM02818.1"/>
    </source>
</evidence>
<gene>
    <name evidence="2" type="ORF">H9Q77_01200</name>
</gene>
<dbReference type="AlphaFoldDB" id="A0A7G9FW86"/>
<evidence type="ECO:0000256" key="1">
    <source>
        <dbReference type="SAM" id="Phobius"/>
    </source>
</evidence>
<keyword evidence="1" id="KW-0812">Transmembrane</keyword>
<sequence>MQIDKSIYAQGGGLHEKIIPWMLATAVIMLVFPWLAVTFIKGDGGMAVCFILFFAVNPIYAICSGAYASKDIKIFWSLPIITALFFLLGTWLFFSIGEKAFILYAFGYLLLGIVAELISMFVKKRF</sequence>
<dbReference type="KEGG" id="ssun:H9Q77_01200"/>
<feature type="transmembrane region" description="Helical" evidence="1">
    <location>
        <begin position="18"/>
        <end position="40"/>
    </location>
</feature>
<feature type="transmembrane region" description="Helical" evidence="1">
    <location>
        <begin position="74"/>
        <end position="94"/>
    </location>
</feature>
<evidence type="ECO:0000313" key="3">
    <source>
        <dbReference type="Proteomes" id="UP000515981"/>
    </source>
</evidence>
<feature type="transmembrane region" description="Helical" evidence="1">
    <location>
        <begin position="47"/>
        <end position="68"/>
    </location>
</feature>
<accession>A0A7G9FW86</accession>